<protein>
    <submittedName>
        <fullName evidence="3">Fibrinogen C-terminal domain-containing protein</fullName>
    </submittedName>
</protein>
<dbReference type="PROSITE" id="PS51406">
    <property type="entry name" value="FIBRINOGEN_C_2"/>
    <property type="match status" value="1"/>
</dbReference>
<evidence type="ECO:0000313" key="3">
    <source>
        <dbReference type="WBParaSite" id="PSAMB.scaffold651size44554.g7819.t1"/>
    </source>
</evidence>
<accession>A0A914X656</accession>
<dbReference type="GO" id="GO:0005615">
    <property type="term" value="C:extracellular space"/>
    <property type="evidence" value="ECO:0007669"/>
    <property type="project" value="TreeGrafter"/>
</dbReference>
<dbReference type="PANTHER" id="PTHR19143">
    <property type="entry name" value="FIBRINOGEN/TENASCIN/ANGIOPOEITIN"/>
    <property type="match status" value="1"/>
</dbReference>
<organism evidence="2 3">
    <name type="scientific">Plectus sambesii</name>
    <dbReference type="NCBI Taxonomy" id="2011161"/>
    <lineage>
        <taxon>Eukaryota</taxon>
        <taxon>Metazoa</taxon>
        <taxon>Ecdysozoa</taxon>
        <taxon>Nematoda</taxon>
        <taxon>Chromadorea</taxon>
        <taxon>Plectida</taxon>
        <taxon>Plectina</taxon>
        <taxon>Plectoidea</taxon>
        <taxon>Plectidae</taxon>
        <taxon>Plectus</taxon>
    </lineage>
</organism>
<dbReference type="InterPro" id="IPR002181">
    <property type="entry name" value="Fibrinogen_a/b/g_C_dom"/>
</dbReference>
<dbReference type="InterPro" id="IPR036056">
    <property type="entry name" value="Fibrinogen-like_C"/>
</dbReference>
<proteinExistence type="predicted"/>
<dbReference type="InterPro" id="IPR014716">
    <property type="entry name" value="Fibrinogen_a/b/g_C_1"/>
</dbReference>
<feature type="domain" description="Fibrinogen C-terminal" evidence="1">
    <location>
        <begin position="63"/>
        <end position="165"/>
    </location>
</feature>
<dbReference type="SUPFAM" id="SSF56496">
    <property type="entry name" value="Fibrinogen C-terminal domain-like"/>
    <property type="match status" value="1"/>
</dbReference>
<name>A0A914X656_9BILA</name>
<dbReference type="SMART" id="SM00186">
    <property type="entry name" value="FBG"/>
    <property type="match status" value="1"/>
</dbReference>
<dbReference type="NCBIfam" id="NF040941">
    <property type="entry name" value="GGGWT_bact"/>
    <property type="match status" value="1"/>
</dbReference>
<dbReference type="Gene3D" id="3.90.215.10">
    <property type="entry name" value="Gamma Fibrinogen, chain A, domain 1"/>
    <property type="match status" value="1"/>
</dbReference>
<evidence type="ECO:0000313" key="2">
    <source>
        <dbReference type="Proteomes" id="UP000887566"/>
    </source>
</evidence>
<sequence>MKLSEARREVGTGWCHGAFKSGVWKVCPRYIHPLALELGYNNNVFIEESEYGNSSTSPTPTPTGQSYTGKDCRELHQKYSNLPSGVFTLSPPGIPAFSAYCDMVTDGGGWTVFQRRIDDNLSFYDKKWNDYKVGFNNGLDKNLWLGNDIIHVLTTKDSNVVLRIDFWGDRNPSSSNPNGYWWEKNTNFYVSYALL</sequence>
<dbReference type="AlphaFoldDB" id="A0A914X656"/>
<reference evidence="3" key="1">
    <citation type="submission" date="2022-11" db="UniProtKB">
        <authorList>
            <consortium name="WormBaseParasite"/>
        </authorList>
    </citation>
    <scope>IDENTIFICATION</scope>
</reference>
<keyword evidence="2" id="KW-1185">Reference proteome</keyword>
<dbReference type="InterPro" id="IPR050373">
    <property type="entry name" value="Fibrinogen_C-term_domain"/>
</dbReference>
<dbReference type="Proteomes" id="UP000887566">
    <property type="component" value="Unplaced"/>
</dbReference>
<dbReference type="WBParaSite" id="PSAMB.scaffold651size44554.g7819.t1">
    <property type="protein sequence ID" value="PSAMB.scaffold651size44554.g7819.t1"/>
    <property type="gene ID" value="PSAMB.scaffold651size44554.g7819"/>
</dbReference>
<evidence type="ECO:0000259" key="1">
    <source>
        <dbReference type="PROSITE" id="PS51406"/>
    </source>
</evidence>
<dbReference type="Pfam" id="PF00147">
    <property type="entry name" value="Fibrinogen_C"/>
    <property type="match status" value="1"/>
</dbReference>